<gene>
    <name evidence="3" type="ORF">BG653_04419</name>
</gene>
<dbReference type="Gene3D" id="3.30.40.10">
    <property type="entry name" value="Zinc/RING finger domain, C3HC4 (zinc finger)"/>
    <property type="match status" value="1"/>
</dbReference>
<dbReference type="Proteomes" id="UP000194225">
    <property type="component" value="Unassembled WGS sequence"/>
</dbReference>
<proteinExistence type="predicted"/>
<name>A0ABX3XTH7_STRPT</name>
<accession>A0ABX3XTH7</accession>
<dbReference type="EMBL" id="MIGA01000031">
    <property type="protein sequence ID" value="OSY43730.1"/>
    <property type="molecule type" value="Genomic_DNA"/>
</dbReference>
<dbReference type="SUPFAM" id="SSF57850">
    <property type="entry name" value="RING/U-box"/>
    <property type="match status" value="1"/>
</dbReference>
<evidence type="ECO:0000259" key="2">
    <source>
        <dbReference type="PROSITE" id="PS50271"/>
    </source>
</evidence>
<dbReference type="Gene3D" id="1.10.287.130">
    <property type="match status" value="1"/>
</dbReference>
<reference evidence="3 4" key="1">
    <citation type="submission" date="2016-09" db="EMBL/GenBank/DDBJ databases">
        <title>Streptomyces platensis DSM40041, a candidate organism with high potential of specific P450 cytochromes.</title>
        <authorList>
            <person name="Grumaz C."/>
            <person name="Vainshtein Y."/>
            <person name="Kirstahler P."/>
            <person name="Sohn K."/>
        </authorList>
    </citation>
    <scope>NUCLEOTIDE SEQUENCE [LARGE SCALE GENOMIC DNA]</scope>
    <source>
        <strain evidence="3 4">DSM 40041</strain>
    </source>
</reference>
<evidence type="ECO:0000313" key="3">
    <source>
        <dbReference type="EMBL" id="OSY43730.1"/>
    </source>
</evidence>
<feature type="region of interest" description="Disordered" evidence="1">
    <location>
        <begin position="137"/>
        <end position="197"/>
    </location>
</feature>
<feature type="compositionally biased region" description="Pro residues" evidence="1">
    <location>
        <begin position="268"/>
        <end position="283"/>
    </location>
</feature>
<dbReference type="InterPro" id="IPR013083">
    <property type="entry name" value="Znf_RING/FYVE/PHD"/>
</dbReference>
<dbReference type="InterPro" id="IPR001607">
    <property type="entry name" value="Znf_UBP"/>
</dbReference>
<keyword evidence="4" id="KW-1185">Reference proteome</keyword>
<protein>
    <submittedName>
        <fullName evidence="3">Zn-finger in ubiquitin-hydrolases and other protein</fullName>
    </submittedName>
</protein>
<comment type="caution">
    <text evidence="3">The sequence shown here is derived from an EMBL/GenBank/DDBJ whole genome shotgun (WGS) entry which is preliminary data.</text>
</comment>
<evidence type="ECO:0000256" key="1">
    <source>
        <dbReference type="SAM" id="MobiDB-lite"/>
    </source>
</evidence>
<dbReference type="PROSITE" id="PS50271">
    <property type="entry name" value="ZF_UBP"/>
    <property type="match status" value="1"/>
</dbReference>
<feature type="domain" description="UBP-type" evidence="2">
    <location>
        <begin position="182"/>
        <end position="280"/>
    </location>
</feature>
<feature type="region of interest" description="Disordered" evidence="1">
    <location>
        <begin position="264"/>
        <end position="297"/>
    </location>
</feature>
<organism evidence="3 4">
    <name type="scientific">Streptomyces platensis</name>
    <dbReference type="NCBI Taxonomy" id="58346"/>
    <lineage>
        <taxon>Bacteria</taxon>
        <taxon>Bacillati</taxon>
        <taxon>Actinomycetota</taxon>
        <taxon>Actinomycetes</taxon>
        <taxon>Kitasatosporales</taxon>
        <taxon>Streptomycetaceae</taxon>
        <taxon>Streptomyces</taxon>
    </lineage>
</organism>
<evidence type="ECO:0000313" key="4">
    <source>
        <dbReference type="Proteomes" id="UP000194225"/>
    </source>
</evidence>
<sequence length="297" mass="31428">MEQGASAARTVILTVDDDPGVSRAVARDLRRRYGELYRIARAESGEHVASAVGAGAMEAVGRREQLLALGSLSAGLTHELNNPASAAVRATSALRERVAGMRHKPGIIAAHPYRRDTLETLVNIQERTAERVAKATALSPLETADRQTPGGPAVRFRPRRHPLPGAPSAGPHRPPFPPGGVMTSPHGIDPSAAPSGTGCAECEAGGGWWFHLRRCAQCGHIGCCDDSPAKHATAHARDTGHPVIRSFEPGETWFYDYDTSDVYASGPPLAPPESHPADQPTPGPAGRVPADWAERLG</sequence>
<dbReference type="Pfam" id="PF02148">
    <property type="entry name" value="zf-UBP"/>
    <property type="match status" value="1"/>
</dbReference>